<feature type="region of interest" description="Disordered" evidence="1">
    <location>
        <begin position="170"/>
        <end position="197"/>
    </location>
</feature>
<dbReference type="AlphaFoldDB" id="A0A9R1C9H5"/>
<proteinExistence type="predicted"/>
<dbReference type="EMBL" id="BPUB01000001">
    <property type="protein sequence ID" value="GJG58501.1"/>
    <property type="molecule type" value="Genomic_DNA"/>
</dbReference>
<evidence type="ECO:0000256" key="1">
    <source>
        <dbReference type="SAM" id="MobiDB-lite"/>
    </source>
</evidence>
<dbReference type="RefSeq" id="WP_223926254.1">
    <property type="nucleotide sequence ID" value="NZ_BPTU01000001.1"/>
</dbReference>
<keyword evidence="3" id="KW-1185">Reference proteome</keyword>
<feature type="region of interest" description="Disordered" evidence="1">
    <location>
        <begin position="437"/>
        <end position="466"/>
    </location>
</feature>
<dbReference type="GeneID" id="72467463"/>
<accession>A0A9R1C9H5</accession>
<reference evidence="2" key="1">
    <citation type="journal article" date="2022" name="Int. J. Syst. Evol. Microbiol.">
        <title>Prevotella lacticifex sp. nov., isolated from the rumen of cows.</title>
        <authorList>
            <person name="Shinkai T."/>
            <person name="Ikeyama N."/>
            <person name="Kumagai M."/>
            <person name="Ohmori H."/>
            <person name="Sakamoto M."/>
            <person name="Ohkuma M."/>
            <person name="Mitsumori M."/>
        </authorList>
    </citation>
    <scope>NUCLEOTIDE SEQUENCE</scope>
    <source>
        <strain evidence="2">R5076</strain>
    </source>
</reference>
<feature type="compositionally biased region" description="Basic and acidic residues" evidence="1">
    <location>
        <begin position="455"/>
        <end position="466"/>
    </location>
</feature>
<protein>
    <submittedName>
        <fullName evidence="2">Uncharacterized protein</fullName>
    </submittedName>
</protein>
<feature type="compositionally biased region" description="Low complexity" evidence="1">
    <location>
        <begin position="441"/>
        <end position="454"/>
    </location>
</feature>
<evidence type="ECO:0000313" key="2">
    <source>
        <dbReference type="EMBL" id="GJG58501.1"/>
    </source>
</evidence>
<feature type="compositionally biased region" description="Low complexity" evidence="1">
    <location>
        <begin position="21"/>
        <end position="37"/>
    </location>
</feature>
<feature type="region of interest" description="Disordered" evidence="1">
    <location>
        <begin position="376"/>
        <end position="419"/>
    </location>
</feature>
<feature type="region of interest" description="Disordered" evidence="1">
    <location>
        <begin position="1"/>
        <end position="124"/>
    </location>
</feature>
<comment type="caution">
    <text evidence="2">The sequence shown here is derived from an EMBL/GenBank/DDBJ whole genome shotgun (WGS) entry which is preliminary data.</text>
</comment>
<dbReference type="Proteomes" id="UP000825483">
    <property type="component" value="Unassembled WGS sequence"/>
</dbReference>
<evidence type="ECO:0000313" key="3">
    <source>
        <dbReference type="Proteomes" id="UP000825483"/>
    </source>
</evidence>
<name>A0A9R1C9H5_9BACT</name>
<feature type="compositionally biased region" description="Low complexity" evidence="1">
    <location>
        <begin position="102"/>
        <end position="124"/>
    </location>
</feature>
<organism evidence="2 3">
    <name type="scientific">Prevotella lacticifex</name>
    <dbReference type="NCBI Taxonomy" id="2854755"/>
    <lineage>
        <taxon>Bacteria</taxon>
        <taxon>Pseudomonadati</taxon>
        <taxon>Bacteroidota</taxon>
        <taxon>Bacteroidia</taxon>
        <taxon>Bacteroidales</taxon>
        <taxon>Prevotellaceae</taxon>
        <taxon>Prevotella</taxon>
    </lineage>
</organism>
<feature type="compositionally biased region" description="Low complexity" evidence="1">
    <location>
        <begin position="187"/>
        <end position="197"/>
    </location>
</feature>
<sequence length="507" mass="53443">MSVDENKKKIVTDDGAGQGKAAGSEGTTASGGSEAAAMQQPTQPSGTAKGTAGNGGLANGTADNSGTVAQDGADVTGTHGSDAPVGAAATATQTTGSGPDSATQTTGNTAATQTAGAATQNADAQQAAGGVGNIGVSSPQQTVSGLPNFQIQYFAPGKDGELVAPTLKMTPGQQAPMAGPGDMPLPQSQSSDDAAASAIADKSRQFTMNSRVVGQHLADWAKTRFLDAVKNGDKSIAAYMDDYNKWARENGKEPLDVLTMYEAMKDRDITKSYGQNTKESKKLQRQQRWEQIGNLLMHLGNFVGAVAGGPTAKYESGEDLTKRQQAVKDAVLKQNGDPKNILAEIWKERADKRKEELNVANRLLIGTKQATEEARKAKIEGDTANAKAQSDANVALKGAQKEQSESAKKQNDANTKLISEKTQTERTLRPFRKAYIQSGTRARNASANASNASAEKSRATANKERSETYQFPAMDENGRLHYFSTKAAADNYAQQHGTYEFNPSLTL</sequence>
<gene>
    <name evidence="2" type="ORF">PRLR5076_13520</name>
</gene>
<feature type="compositionally biased region" description="Basic and acidic residues" evidence="1">
    <location>
        <begin position="1"/>
        <end position="12"/>
    </location>
</feature>
<feature type="compositionally biased region" description="Basic and acidic residues" evidence="1">
    <location>
        <begin position="399"/>
        <end position="411"/>
    </location>
</feature>